<accession>A0A2P4XUY1</accession>
<organism evidence="1 2">
    <name type="scientific">Phytophthora palmivora</name>
    <dbReference type="NCBI Taxonomy" id="4796"/>
    <lineage>
        <taxon>Eukaryota</taxon>
        <taxon>Sar</taxon>
        <taxon>Stramenopiles</taxon>
        <taxon>Oomycota</taxon>
        <taxon>Peronosporomycetes</taxon>
        <taxon>Peronosporales</taxon>
        <taxon>Peronosporaceae</taxon>
        <taxon>Phytophthora</taxon>
    </lineage>
</organism>
<evidence type="ECO:0000313" key="2">
    <source>
        <dbReference type="Proteomes" id="UP000237271"/>
    </source>
</evidence>
<keyword evidence="2" id="KW-1185">Reference proteome</keyword>
<dbReference type="AlphaFoldDB" id="A0A2P4XUY1"/>
<name>A0A2P4XUY1_9STRA</name>
<comment type="caution">
    <text evidence="1">The sequence shown here is derived from an EMBL/GenBank/DDBJ whole genome shotgun (WGS) entry which is preliminary data.</text>
</comment>
<dbReference type="Proteomes" id="UP000237271">
    <property type="component" value="Unassembled WGS sequence"/>
</dbReference>
<gene>
    <name evidence="1" type="ORF">PHPALM_14353</name>
</gene>
<sequence>MVLRKPETSPEDVSSSSITDWAIVQGFAKQRYTSLGSRIFEVPIFFRERILGCDGKTFTIPAPVGSGGQPTNYCTTRQWFLPTNNAR</sequence>
<dbReference type="EMBL" id="NCKW01007878">
    <property type="protein sequence ID" value="POM69371.1"/>
    <property type="molecule type" value="Genomic_DNA"/>
</dbReference>
<reference evidence="1 2" key="1">
    <citation type="journal article" date="2017" name="Genome Biol. Evol.">
        <title>Phytophthora megakarya and P. palmivora, closely related causal agents of cacao black pod rot, underwent increases in genome sizes and gene numbers by different mechanisms.</title>
        <authorList>
            <person name="Ali S.S."/>
            <person name="Shao J."/>
            <person name="Lary D.J."/>
            <person name="Kronmiller B."/>
            <person name="Shen D."/>
            <person name="Strem M.D."/>
            <person name="Amoako-Attah I."/>
            <person name="Akrofi A.Y."/>
            <person name="Begoude B.A."/>
            <person name="Ten Hoopen G.M."/>
            <person name="Coulibaly K."/>
            <person name="Kebe B.I."/>
            <person name="Melnick R.L."/>
            <person name="Guiltinan M.J."/>
            <person name="Tyler B.M."/>
            <person name="Meinhardt L.W."/>
            <person name="Bailey B.A."/>
        </authorList>
    </citation>
    <scope>NUCLEOTIDE SEQUENCE [LARGE SCALE GENOMIC DNA]</scope>
    <source>
        <strain evidence="2">sbr112.9</strain>
    </source>
</reference>
<proteinExistence type="predicted"/>
<protein>
    <submittedName>
        <fullName evidence="1">Pol protein</fullName>
    </submittedName>
</protein>
<evidence type="ECO:0000313" key="1">
    <source>
        <dbReference type="EMBL" id="POM69371.1"/>
    </source>
</evidence>